<dbReference type="InterPro" id="IPR009056">
    <property type="entry name" value="Cyt_c-like_dom"/>
</dbReference>
<name>A0A382DY38_9ZZZZ</name>
<dbReference type="PROSITE" id="PS51007">
    <property type="entry name" value="CYTC"/>
    <property type="match status" value="1"/>
</dbReference>
<dbReference type="AlphaFoldDB" id="A0A382DY38"/>
<evidence type="ECO:0000256" key="1">
    <source>
        <dbReference type="ARBA" id="ARBA00022617"/>
    </source>
</evidence>
<feature type="domain" description="Cytochrome c" evidence="4">
    <location>
        <begin position="30"/>
        <end position="108"/>
    </location>
</feature>
<sequence length="127" mass="14304">MINKQTNMKTFGALLMVLICVGPGPQLSAQSEEEGYQLWLKYQCDICHYNQGHGKASATSNPLAGTLLPFEAFSALTRYPGNRMLPYSEKELSNEDLRAIWEYVRGQTPSPKLEDIPILVEWLKALE</sequence>
<protein>
    <recommendedName>
        <fullName evidence="4">Cytochrome c domain-containing protein</fullName>
    </recommendedName>
</protein>
<keyword evidence="1" id="KW-0349">Heme</keyword>
<evidence type="ECO:0000313" key="5">
    <source>
        <dbReference type="EMBL" id="SVB43360.1"/>
    </source>
</evidence>
<organism evidence="5">
    <name type="scientific">marine metagenome</name>
    <dbReference type="NCBI Taxonomy" id="408172"/>
    <lineage>
        <taxon>unclassified sequences</taxon>
        <taxon>metagenomes</taxon>
        <taxon>ecological metagenomes</taxon>
    </lineage>
</organism>
<keyword evidence="3" id="KW-0408">Iron</keyword>
<keyword evidence="2" id="KW-0479">Metal-binding</keyword>
<dbReference type="EMBL" id="UINC01041709">
    <property type="protein sequence ID" value="SVB43360.1"/>
    <property type="molecule type" value="Genomic_DNA"/>
</dbReference>
<dbReference type="GO" id="GO:0009055">
    <property type="term" value="F:electron transfer activity"/>
    <property type="evidence" value="ECO:0007669"/>
    <property type="project" value="InterPro"/>
</dbReference>
<dbReference type="GO" id="GO:0046872">
    <property type="term" value="F:metal ion binding"/>
    <property type="evidence" value="ECO:0007669"/>
    <property type="project" value="UniProtKB-KW"/>
</dbReference>
<evidence type="ECO:0000256" key="2">
    <source>
        <dbReference type="ARBA" id="ARBA00022723"/>
    </source>
</evidence>
<reference evidence="5" key="1">
    <citation type="submission" date="2018-05" db="EMBL/GenBank/DDBJ databases">
        <authorList>
            <person name="Lanie J.A."/>
            <person name="Ng W.-L."/>
            <person name="Kazmierczak K.M."/>
            <person name="Andrzejewski T.M."/>
            <person name="Davidsen T.M."/>
            <person name="Wayne K.J."/>
            <person name="Tettelin H."/>
            <person name="Glass J.I."/>
            <person name="Rusch D."/>
            <person name="Podicherti R."/>
            <person name="Tsui H.-C.T."/>
            <person name="Winkler M.E."/>
        </authorList>
    </citation>
    <scope>NUCLEOTIDE SEQUENCE</scope>
</reference>
<dbReference type="GO" id="GO:0020037">
    <property type="term" value="F:heme binding"/>
    <property type="evidence" value="ECO:0007669"/>
    <property type="project" value="InterPro"/>
</dbReference>
<dbReference type="InterPro" id="IPR036909">
    <property type="entry name" value="Cyt_c-like_dom_sf"/>
</dbReference>
<evidence type="ECO:0000259" key="4">
    <source>
        <dbReference type="PROSITE" id="PS51007"/>
    </source>
</evidence>
<dbReference type="Gene3D" id="1.10.760.10">
    <property type="entry name" value="Cytochrome c-like domain"/>
    <property type="match status" value="1"/>
</dbReference>
<proteinExistence type="predicted"/>
<evidence type="ECO:0000256" key="3">
    <source>
        <dbReference type="ARBA" id="ARBA00023004"/>
    </source>
</evidence>
<gene>
    <name evidence="5" type="ORF">METZ01_LOCUS196214</name>
</gene>
<dbReference type="Pfam" id="PF13442">
    <property type="entry name" value="Cytochrome_CBB3"/>
    <property type="match status" value="1"/>
</dbReference>
<dbReference type="SUPFAM" id="SSF46626">
    <property type="entry name" value="Cytochrome c"/>
    <property type="match status" value="1"/>
</dbReference>
<accession>A0A382DY38</accession>